<protein>
    <submittedName>
        <fullName evidence="2">Uncharacterized protein</fullName>
    </submittedName>
</protein>
<evidence type="ECO:0000313" key="3">
    <source>
        <dbReference type="Proteomes" id="UP000030401"/>
    </source>
</evidence>
<feature type="region of interest" description="Disordered" evidence="1">
    <location>
        <begin position="45"/>
        <end position="89"/>
    </location>
</feature>
<evidence type="ECO:0000313" key="2">
    <source>
        <dbReference type="EMBL" id="KGX88207.1"/>
    </source>
</evidence>
<sequence>MPSYTFLCPDCGEFTLWYNHMRGSHQEAECAKCNQLSKRVYRAPMTNQMDNKVKSRMERGMEPRVVNRTDLPNSKKRVPSAPRPWQAGH</sequence>
<dbReference type="STRING" id="1385512.N784_10785"/>
<dbReference type="eggNOG" id="ENOG5033A50">
    <property type="taxonomic scope" value="Bacteria"/>
</dbReference>
<dbReference type="AlphaFoldDB" id="A0A0A5HX47"/>
<dbReference type="RefSeq" id="WP_036832592.1">
    <property type="nucleotide sequence ID" value="NZ_AVPG01000003.1"/>
</dbReference>
<accession>A0A0A5HX47</accession>
<organism evidence="2 3">
    <name type="scientific">Pontibacillus litoralis JSM 072002</name>
    <dbReference type="NCBI Taxonomy" id="1385512"/>
    <lineage>
        <taxon>Bacteria</taxon>
        <taxon>Bacillati</taxon>
        <taxon>Bacillota</taxon>
        <taxon>Bacilli</taxon>
        <taxon>Bacillales</taxon>
        <taxon>Bacillaceae</taxon>
        <taxon>Pontibacillus</taxon>
    </lineage>
</organism>
<dbReference type="Proteomes" id="UP000030401">
    <property type="component" value="Unassembled WGS sequence"/>
</dbReference>
<comment type="caution">
    <text evidence="2">The sequence shown here is derived from an EMBL/GenBank/DDBJ whole genome shotgun (WGS) entry which is preliminary data.</text>
</comment>
<evidence type="ECO:0000256" key="1">
    <source>
        <dbReference type="SAM" id="MobiDB-lite"/>
    </source>
</evidence>
<name>A0A0A5HX47_9BACI</name>
<feature type="compositionally biased region" description="Basic and acidic residues" evidence="1">
    <location>
        <begin position="51"/>
        <end position="67"/>
    </location>
</feature>
<proteinExistence type="predicted"/>
<keyword evidence="3" id="KW-1185">Reference proteome</keyword>
<dbReference type="EMBL" id="AVPG01000003">
    <property type="protein sequence ID" value="KGX88207.1"/>
    <property type="molecule type" value="Genomic_DNA"/>
</dbReference>
<dbReference type="OrthoDB" id="9813321at2"/>
<reference evidence="2 3" key="1">
    <citation type="submission" date="2013-08" db="EMBL/GenBank/DDBJ databases">
        <authorList>
            <person name="Huang J."/>
            <person name="Wang G."/>
        </authorList>
    </citation>
    <scope>NUCLEOTIDE SEQUENCE [LARGE SCALE GENOMIC DNA]</scope>
    <source>
        <strain evidence="2 3">JSM 072002</strain>
    </source>
</reference>
<gene>
    <name evidence="2" type="ORF">N784_10785</name>
</gene>